<proteinExistence type="predicted"/>
<dbReference type="AlphaFoldDB" id="W9STK5"/>
<dbReference type="Proteomes" id="UP000030645">
    <property type="component" value="Unassembled WGS sequence"/>
</dbReference>
<gene>
    <name evidence="1" type="ORF">L484_004056</name>
</gene>
<accession>W9STK5</accession>
<name>W9STK5_9ROSA</name>
<reference evidence="2" key="1">
    <citation type="submission" date="2013-01" db="EMBL/GenBank/DDBJ databases">
        <title>Draft Genome Sequence of a Mulberry Tree, Morus notabilis C.K. Schneid.</title>
        <authorList>
            <person name="He N."/>
            <person name="Zhao S."/>
        </authorList>
    </citation>
    <scope>NUCLEOTIDE SEQUENCE</scope>
</reference>
<organism evidence="1 2">
    <name type="scientific">Morus notabilis</name>
    <dbReference type="NCBI Taxonomy" id="981085"/>
    <lineage>
        <taxon>Eukaryota</taxon>
        <taxon>Viridiplantae</taxon>
        <taxon>Streptophyta</taxon>
        <taxon>Embryophyta</taxon>
        <taxon>Tracheophyta</taxon>
        <taxon>Spermatophyta</taxon>
        <taxon>Magnoliopsida</taxon>
        <taxon>eudicotyledons</taxon>
        <taxon>Gunneridae</taxon>
        <taxon>Pentapetalae</taxon>
        <taxon>rosids</taxon>
        <taxon>fabids</taxon>
        <taxon>Rosales</taxon>
        <taxon>Moraceae</taxon>
        <taxon>Moreae</taxon>
        <taxon>Morus</taxon>
    </lineage>
</organism>
<keyword evidence="2" id="KW-1185">Reference proteome</keyword>
<dbReference type="EMBL" id="KE346083">
    <property type="protein sequence ID" value="EXC25757.1"/>
    <property type="molecule type" value="Genomic_DNA"/>
</dbReference>
<protein>
    <submittedName>
        <fullName evidence="1">Uncharacterized protein</fullName>
    </submittedName>
</protein>
<sequence>MVSFAPEIINRYYYIGAVEDDEYAAFLTKRGDYDPIVGEMCIPGTEWPQRKMTVMWRTTFLKIT</sequence>
<evidence type="ECO:0000313" key="2">
    <source>
        <dbReference type="Proteomes" id="UP000030645"/>
    </source>
</evidence>
<evidence type="ECO:0000313" key="1">
    <source>
        <dbReference type="EMBL" id="EXC25757.1"/>
    </source>
</evidence>